<reference evidence="2 3" key="1">
    <citation type="journal article" date="2019" name="Sci. Rep.">
        <title>Orb-weaving spider Araneus ventricosus genome elucidates the spidroin gene catalogue.</title>
        <authorList>
            <person name="Kono N."/>
            <person name="Nakamura H."/>
            <person name="Ohtoshi R."/>
            <person name="Moran D.A.P."/>
            <person name="Shinohara A."/>
            <person name="Yoshida Y."/>
            <person name="Fujiwara M."/>
            <person name="Mori M."/>
            <person name="Tomita M."/>
            <person name="Arakawa K."/>
        </authorList>
    </citation>
    <scope>NUCLEOTIDE SEQUENCE [LARGE SCALE GENOMIC DNA]</scope>
</reference>
<name>A0A4Y2LDN5_ARAVE</name>
<keyword evidence="3" id="KW-1185">Reference proteome</keyword>
<evidence type="ECO:0000256" key="1">
    <source>
        <dbReference type="SAM" id="MobiDB-lite"/>
    </source>
</evidence>
<sequence length="80" mass="9104">MTSSQEGLRWIQSQEWPLVGNLRRALDQSNSQGLRDSTSKEPDGKSREARDCNSQRDEWHHSGLVVGPKWLVMGNLRRGS</sequence>
<feature type="compositionally biased region" description="Basic and acidic residues" evidence="1">
    <location>
        <begin position="37"/>
        <end position="60"/>
    </location>
</feature>
<dbReference type="EMBL" id="BGPR01005698">
    <property type="protein sequence ID" value="GBN12609.1"/>
    <property type="molecule type" value="Genomic_DNA"/>
</dbReference>
<evidence type="ECO:0000313" key="3">
    <source>
        <dbReference type="Proteomes" id="UP000499080"/>
    </source>
</evidence>
<feature type="compositionally biased region" description="Polar residues" evidence="1">
    <location>
        <begin position="27"/>
        <end position="36"/>
    </location>
</feature>
<protein>
    <submittedName>
        <fullName evidence="2">Uncharacterized protein</fullName>
    </submittedName>
</protein>
<proteinExistence type="predicted"/>
<gene>
    <name evidence="2" type="ORF">AVEN_12499_1</name>
</gene>
<dbReference type="AlphaFoldDB" id="A0A4Y2LDN5"/>
<organism evidence="2 3">
    <name type="scientific">Araneus ventricosus</name>
    <name type="common">Orbweaver spider</name>
    <name type="synonym">Epeira ventricosa</name>
    <dbReference type="NCBI Taxonomy" id="182803"/>
    <lineage>
        <taxon>Eukaryota</taxon>
        <taxon>Metazoa</taxon>
        <taxon>Ecdysozoa</taxon>
        <taxon>Arthropoda</taxon>
        <taxon>Chelicerata</taxon>
        <taxon>Arachnida</taxon>
        <taxon>Araneae</taxon>
        <taxon>Araneomorphae</taxon>
        <taxon>Entelegynae</taxon>
        <taxon>Araneoidea</taxon>
        <taxon>Araneidae</taxon>
        <taxon>Araneus</taxon>
    </lineage>
</organism>
<accession>A0A4Y2LDN5</accession>
<evidence type="ECO:0000313" key="2">
    <source>
        <dbReference type="EMBL" id="GBN12609.1"/>
    </source>
</evidence>
<comment type="caution">
    <text evidence="2">The sequence shown here is derived from an EMBL/GenBank/DDBJ whole genome shotgun (WGS) entry which is preliminary data.</text>
</comment>
<feature type="region of interest" description="Disordered" evidence="1">
    <location>
        <begin position="27"/>
        <end position="60"/>
    </location>
</feature>
<dbReference type="Proteomes" id="UP000499080">
    <property type="component" value="Unassembled WGS sequence"/>
</dbReference>